<gene>
    <name evidence="2" type="ORF">SAMN05421647_101552</name>
</gene>
<name>A0A1N6NTV6_9GAMM</name>
<dbReference type="RefSeq" id="WP_010323234.1">
    <property type="nucleotide sequence ID" value="NZ_FTMN01000001.1"/>
</dbReference>
<sequence>MPLYDYKCPEHGVFSELATMAEHDKPCACPTCGTQAPRVVVLPPQMLAMLKEKREAMERHEKSKEGPAILTATQFREREAEKEARAAHDHKGCGCNSNKRKSNLFYTANGEKFFPSMRPWMISH</sequence>
<protein>
    <submittedName>
        <fullName evidence="2">Putative regulatory protein, FmdB family</fullName>
    </submittedName>
</protein>
<evidence type="ECO:0000313" key="3">
    <source>
        <dbReference type="Proteomes" id="UP000186895"/>
    </source>
</evidence>
<proteinExistence type="predicted"/>
<dbReference type="Proteomes" id="UP000186895">
    <property type="component" value="Unassembled WGS sequence"/>
</dbReference>
<dbReference type="eggNOG" id="COG2331">
    <property type="taxonomic scope" value="Bacteria"/>
</dbReference>
<dbReference type="Pfam" id="PF09723">
    <property type="entry name" value="Zn_ribbon_8"/>
    <property type="match status" value="1"/>
</dbReference>
<keyword evidence="3" id="KW-1185">Reference proteome</keyword>
<dbReference type="NCBIfam" id="TIGR02605">
    <property type="entry name" value="CxxC_CxxC_SSSS"/>
    <property type="match status" value="1"/>
</dbReference>
<feature type="domain" description="Putative regulatory protein FmdB zinc ribbon" evidence="1">
    <location>
        <begin position="1"/>
        <end position="41"/>
    </location>
</feature>
<dbReference type="AlphaFoldDB" id="A0A1N6NTV6"/>
<accession>A0A1N6NTV6</accession>
<dbReference type="STRING" id="49186.SAMN05421647_101552"/>
<dbReference type="SMART" id="SM00834">
    <property type="entry name" value="CxxC_CXXC_SSSS"/>
    <property type="match status" value="1"/>
</dbReference>
<organism evidence="2 3">
    <name type="scientific">Marinobacterium stanieri</name>
    <dbReference type="NCBI Taxonomy" id="49186"/>
    <lineage>
        <taxon>Bacteria</taxon>
        <taxon>Pseudomonadati</taxon>
        <taxon>Pseudomonadota</taxon>
        <taxon>Gammaproteobacteria</taxon>
        <taxon>Oceanospirillales</taxon>
        <taxon>Oceanospirillaceae</taxon>
        <taxon>Marinobacterium</taxon>
    </lineage>
</organism>
<evidence type="ECO:0000259" key="1">
    <source>
        <dbReference type="SMART" id="SM00834"/>
    </source>
</evidence>
<reference evidence="2 3" key="1">
    <citation type="submission" date="2017-01" db="EMBL/GenBank/DDBJ databases">
        <authorList>
            <person name="Mah S.A."/>
            <person name="Swanson W.J."/>
            <person name="Moy G.W."/>
            <person name="Vacquier V.D."/>
        </authorList>
    </citation>
    <scope>NUCLEOTIDE SEQUENCE [LARGE SCALE GENOMIC DNA]</scope>
    <source>
        <strain evidence="2 3">DSM 7027</strain>
    </source>
</reference>
<dbReference type="InterPro" id="IPR013429">
    <property type="entry name" value="Regulatory_FmdB_Zinc_ribbon"/>
</dbReference>
<dbReference type="EMBL" id="FTMN01000001">
    <property type="protein sequence ID" value="SIP95416.1"/>
    <property type="molecule type" value="Genomic_DNA"/>
</dbReference>
<evidence type="ECO:0000313" key="2">
    <source>
        <dbReference type="EMBL" id="SIP95416.1"/>
    </source>
</evidence>